<evidence type="ECO:0000256" key="1">
    <source>
        <dbReference type="SAM" id="MobiDB-lite"/>
    </source>
</evidence>
<proteinExistence type="predicted"/>
<feature type="compositionally biased region" description="Basic and acidic residues" evidence="1">
    <location>
        <begin position="72"/>
        <end position="82"/>
    </location>
</feature>
<reference evidence="3" key="1">
    <citation type="submission" date="2013-01" db="EMBL/GenBank/DDBJ databases">
        <title>Draft Genome Sequence of a Mulberry Tree, Morus notabilis C.K. Schneid.</title>
        <authorList>
            <person name="He N."/>
            <person name="Zhao S."/>
        </authorList>
    </citation>
    <scope>NUCLEOTIDE SEQUENCE</scope>
</reference>
<organism evidence="2 3">
    <name type="scientific">Morus notabilis</name>
    <dbReference type="NCBI Taxonomy" id="981085"/>
    <lineage>
        <taxon>Eukaryota</taxon>
        <taxon>Viridiplantae</taxon>
        <taxon>Streptophyta</taxon>
        <taxon>Embryophyta</taxon>
        <taxon>Tracheophyta</taxon>
        <taxon>Spermatophyta</taxon>
        <taxon>Magnoliopsida</taxon>
        <taxon>eudicotyledons</taxon>
        <taxon>Gunneridae</taxon>
        <taxon>Pentapetalae</taxon>
        <taxon>rosids</taxon>
        <taxon>fabids</taxon>
        <taxon>Rosales</taxon>
        <taxon>Moraceae</taxon>
        <taxon>Moreae</taxon>
        <taxon>Morus</taxon>
    </lineage>
</organism>
<dbReference type="AlphaFoldDB" id="W9QKC0"/>
<gene>
    <name evidence="2" type="ORF">L484_019650</name>
</gene>
<protein>
    <submittedName>
        <fullName evidence="2">Uncharacterized protein</fullName>
    </submittedName>
</protein>
<feature type="compositionally biased region" description="Low complexity" evidence="1">
    <location>
        <begin position="61"/>
        <end position="70"/>
    </location>
</feature>
<evidence type="ECO:0000313" key="2">
    <source>
        <dbReference type="EMBL" id="EXB29128.1"/>
    </source>
</evidence>
<dbReference type="Proteomes" id="UP000030645">
    <property type="component" value="Unassembled WGS sequence"/>
</dbReference>
<name>W9QKC0_9ROSA</name>
<sequence>MVSFRGTDRGRRGVAKEETKNSQEKRVGVVNVHHNPHPTRHVHMLLHAYPPRNPSRRRESSMSTTSSSSEAIARDLHLFRES</sequence>
<accession>W9QKC0</accession>
<feature type="region of interest" description="Disordered" evidence="1">
    <location>
        <begin position="50"/>
        <end position="82"/>
    </location>
</feature>
<dbReference type="EMBL" id="KE343429">
    <property type="protein sequence ID" value="EXB29128.1"/>
    <property type="molecule type" value="Genomic_DNA"/>
</dbReference>
<feature type="region of interest" description="Disordered" evidence="1">
    <location>
        <begin position="1"/>
        <end position="26"/>
    </location>
</feature>
<evidence type="ECO:0000313" key="3">
    <source>
        <dbReference type="Proteomes" id="UP000030645"/>
    </source>
</evidence>
<keyword evidence="3" id="KW-1185">Reference proteome</keyword>